<name>A0A4Y2PF86_ARAVE</name>
<proteinExistence type="predicted"/>
<feature type="non-terminal residue" evidence="2">
    <location>
        <position position="288"/>
    </location>
</feature>
<feature type="region of interest" description="Disordered" evidence="1">
    <location>
        <begin position="78"/>
        <end position="226"/>
    </location>
</feature>
<accession>A0A4Y2PF86</accession>
<gene>
    <name evidence="2" type="ORF">AVEN_48610_1</name>
</gene>
<feature type="compositionally biased region" description="Polar residues" evidence="1">
    <location>
        <begin position="267"/>
        <end position="278"/>
    </location>
</feature>
<reference evidence="2 3" key="1">
    <citation type="journal article" date="2019" name="Sci. Rep.">
        <title>Orb-weaving spider Araneus ventricosus genome elucidates the spidroin gene catalogue.</title>
        <authorList>
            <person name="Kono N."/>
            <person name="Nakamura H."/>
            <person name="Ohtoshi R."/>
            <person name="Moran D.A.P."/>
            <person name="Shinohara A."/>
            <person name="Yoshida Y."/>
            <person name="Fujiwara M."/>
            <person name="Mori M."/>
            <person name="Tomita M."/>
            <person name="Arakawa K."/>
        </authorList>
    </citation>
    <scope>NUCLEOTIDE SEQUENCE [LARGE SCALE GENOMIC DNA]</scope>
</reference>
<evidence type="ECO:0000313" key="2">
    <source>
        <dbReference type="EMBL" id="GBN49150.1"/>
    </source>
</evidence>
<dbReference type="InterPro" id="IPR047543">
    <property type="entry name" value="Bbox1_RNF31-like"/>
</dbReference>
<protein>
    <submittedName>
        <fullName evidence="2">Uncharacterized protein</fullName>
    </submittedName>
</protein>
<feature type="region of interest" description="Disordered" evidence="1">
    <location>
        <begin position="240"/>
        <end position="288"/>
    </location>
</feature>
<keyword evidence="3" id="KW-1185">Reference proteome</keyword>
<evidence type="ECO:0000256" key="1">
    <source>
        <dbReference type="SAM" id="MobiDB-lite"/>
    </source>
</evidence>
<comment type="caution">
    <text evidence="2">The sequence shown here is derived from an EMBL/GenBank/DDBJ whole genome shotgun (WGS) entry which is preliminary data.</text>
</comment>
<dbReference type="Proteomes" id="UP000499080">
    <property type="component" value="Unassembled WGS sequence"/>
</dbReference>
<dbReference type="OrthoDB" id="6436051at2759"/>
<organism evidence="2 3">
    <name type="scientific">Araneus ventricosus</name>
    <name type="common">Orbweaver spider</name>
    <name type="synonym">Epeira ventricosa</name>
    <dbReference type="NCBI Taxonomy" id="182803"/>
    <lineage>
        <taxon>Eukaryota</taxon>
        <taxon>Metazoa</taxon>
        <taxon>Ecdysozoa</taxon>
        <taxon>Arthropoda</taxon>
        <taxon>Chelicerata</taxon>
        <taxon>Arachnida</taxon>
        <taxon>Araneae</taxon>
        <taxon>Araneomorphae</taxon>
        <taxon>Entelegynae</taxon>
        <taxon>Araneoidea</taxon>
        <taxon>Araneidae</taxon>
        <taxon>Araneus</taxon>
    </lineage>
</organism>
<feature type="compositionally biased region" description="Polar residues" evidence="1">
    <location>
        <begin position="159"/>
        <end position="168"/>
    </location>
</feature>
<sequence>MLGKVEARPANRPRDGRHCDLCGCSQPAVRCDKCGCQIFCLSCDDMYHRHPKRRFHLRKAVDPTPPTPQARPVLPMKVAHMPTSPGDPSKMPLPPPRKKKPTKSFFDTFRRRSPSADNSPPLPKKEYSWTDRLGNIKKFMSNRPLPPLPTNGADENDQTENTQSTKNDLSFIHKRVDDKPPQLPQRSLKPNEFSRAAQEKENIPGGMPGHIGSDVRNGTLDPSQINRGQEFNRSLENQWNNNTMDNHQVNTLNRQFPPGGPGFPGSNMHQSASATDLQNLPAMDGHPG</sequence>
<dbReference type="EMBL" id="BGPR01011009">
    <property type="protein sequence ID" value="GBN49150.1"/>
    <property type="molecule type" value="Genomic_DNA"/>
</dbReference>
<evidence type="ECO:0000313" key="3">
    <source>
        <dbReference type="Proteomes" id="UP000499080"/>
    </source>
</evidence>
<feature type="compositionally biased region" description="Polar residues" evidence="1">
    <location>
        <begin position="240"/>
        <end position="254"/>
    </location>
</feature>
<dbReference type="CDD" id="cd19815">
    <property type="entry name" value="Bbox1_HOIP"/>
    <property type="match status" value="1"/>
</dbReference>
<dbReference type="AlphaFoldDB" id="A0A4Y2PF86"/>